<feature type="transmembrane region" description="Helical" evidence="1">
    <location>
        <begin position="128"/>
        <end position="149"/>
    </location>
</feature>
<dbReference type="InterPro" id="IPR058247">
    <property type="entry name" value="DUF1453"/>
</dbReference>
<keyword evidence="3" id="KW-1185">Reference proteome</keyword>
<feature type="transmembrane region" description="Helical" evidence="1">
    <location>
        <begin position="62"/>
        <end position="83"/>
    </location>
</feature>
<evidence type="ECO:0008006" key="4">
    <source>
        <dbReference type="Google" id="ProtNLM"/>
    </source>
</evidence>
<keyword evidence="1" id="KW-1133">Transmembrane helix</keyword>
<feature type="transmembrane region" description="Helical" evidence="1">
    <location>
        <begin position="95"/>
        <end position="116"/>
    </location>
</feature>
<dbReference type="Pfam" id="PF07301">
    <property type="entry name" value="DUF1453"/>
    <property type="match status" value="1"/>
</dbReference>
<feature type="transmembrane region" description="Helical" evidence="1">
    <location>
        <begin position="37"/>
        <end position="56"/>
    </location>
</feature>
<organism evidence="2 3">
    <name type="scientific">Methanobacterium congolense</name>
    <dbReference type="NCBI Taxonomy" id="118062"/>
    <lineage>
        <taxon>Archaea</taxon>
        <taxon>Methanobacteriati</taxon>
        <taxon>Methanobacteriota</taxon>
        <taxon>Methanomada group</taxon>
        <taxon>Methanobacteria</taxon>
        <taxon>Methanobacteriales</taxon>
        <taxon>Methanobacteriaceae</taxon>
        <taxon>Methanobacterium</taxon>
    </lineage>
</organism>
<protein>
    <recommendedName>
        <fullName evidence="4">DUF1453 domain-containing protein</fullName>
    </recommendedName>
</protein>
<dbReference type="KEGG" id="mcub:MCBB_1695"/>
<evidence type="ECO:0000256" key="1">
    <source>
        <dbReference type="SAM" id="Phobius"/>
    </source>
</evidence>
<dbReference type="Proteomes" id="UP000094707">
    <property type="component" value="Chromosome I"/>
</dbReference>
<keyword evidence="1" id="KW-0472">Membrane</keyword>
<dbReference type="RefSeq" id="WP_231916342.1">
    <property type="nucleotide sequence ID" value="NZ_LT607756.1"/>
</dbReference>
<evidence type="ECO:0000313" key="2">
    <source>
        <dbReference type="EMBL" id="SCG86250.1"/>
    </source>
</evidence>
<feature type="transmembrane region" description="Helical" evidence="1">
    <location>
        <begin position="12"/>
        <end position="28"/>
    </location>
</feature>
<evidence type="ECO:0000313" key="3">
    <source>
        <dbReference type="Proteomes" id="UP000094707"/>
    </source>
</evidence>
<sequence length="165" mass="17882">MTVIYPDFNNMNQTFLVIIVIILILQLRERKVKVRKLFVMPVFMVLATGAVLYTSASSSITAFALVAAGLAVGIGMGIVIGSLMKVNIHEDGSMVLKGSILAVVVWIALIGVKILGKDTLGGTGYINLSVLTSIFLSMTLGAMVARRAYVYREYLKQKNLQTPAQ</sequence>
<reference evidence="2 3" key="1">
    <citation type="submission" date="2016-08" db="EMBL/GenBank/DDBJ databases">
        <authorList>
            <person name="Seilhamer J.J."/>
        </authorList>
    </citation>
    <scope>NUCLEOTIDE SEQUENCE [LARGE SCALE GENOMIC DNA]</scope>
    <source>
        <strain evidence="2">Buetzberg</strain>
    </source>
</reference>
<dbReference type="GeneID" id="30412532"/>
<accession>A0A1D3L449</accession>
<gene>
    <name evidence="2" type="ORF">MCBB_1695</name>
</gene>
<keyword evidence="1" id="KW-0812">Transmembrane</keyword>
<proteinExistence type="predicted"/>
<dbReference type="AlphaFoldDB" id="A0A1D3L449"/>
<dbReference type="EMBL" id="LT607756">
    <property type="protein sequence ID" value="SCG86250.1"/>
    <property type="molecule type" value="Genomic_DNA"/>
</dbReference>
<name>A0A1D3L449_9EURY</name>